<dbReference type="EMBL" id="MK494099">
    <property type="protein sequence ID" value="QBP29730.1"/>
    <property type="molecule type" value="Genomic_DNA"/>
</dbReference>
<sequence>MPSDCVKPEEHYRRVRALIAAVTETVRQHQVRYLKDGMTVYLAVEDARLLDEDFNTSGGFFPISQIQHGDTGSVMGVPFIADESVKPGRVLVGYVVDAKPKPPTLGEDQEVTVIDARSRAWRGQVSAVSDPDDQGRYSATVYFNHGPMNDE</sequence>
<proteinExistence type="predicted"/>
<organism evidence="1 2">
    <name type="scientific">Mycobacterium phage Typha</name>
    <dbReference type="NCBI Taxonomy" id="2517971"/>
    <lineage>
        <taxon>Viruses</taxon>
        <taxon>Duplodnaviria</taxon>
        <taxon>Heunggongvirae</taxon>
        <taxon>Uroviricota</taxon>
        <taxon>Caudoviricetes</taxon>
        <taxon>Typhavirus</taxon>
        <taxon>Typhavirus typha</taxon>
    </lineage>
</organism>
<dbReference type="RefSeq" id="YP_010049742.1">
    <property type="nucleotide sequence ID" value="NC_054393.1"/>
</dbReference>
<protein>
    <submittedName>
        <fullName evidence="1">Uncharacterized protein</fullName>
    </submittedName>
</protein>
<dbReference type="Proteomes" id="UP000294565">
    <property type="component" value="Segment"/>
</dbReference>
<dbReference type="GeneID" id="63743065"/>
<name>A0A482J6N7_9CAUD</name>
<evidence type="ECO:0000313" key="2">
    <source>
        <dbReference type="Proteomes" id="UP000294565"/>
    </source>
</evidence>
<reference evidence="1 2" key="1">
    <citation type="submission" date="2019-02" db="EMBL/GenBank/DDBJ databases">
        <authorList>
            <person name="Kanzanas C."/>
            <person name="Smith M.A."/>
            <person name="Zack K.M."/>
            <person name="Garlena R.A."/>
            <person name="Russell D.A."/>
            <person name="Pope W.H."/>
            <person name="Jacobs-Sera D."/>
            <person name="Hatfull G.F."/>
        </authorList>
    </citation>
    <scope>NUCLEOTIDE SEQUENCE [LARGE SCALE GENOMIC DNA]</scope>
</reference>
<gene>
    <name evidence="1" type="primary">75</name>
    <name evidence="1" type="ORF">SEA_TYPHA_75</name>
</gene>
<dbReference type="KEGG" id="vg:63743065"/>
<keyword evidence="2" id="KW-1185">Reference proteome</keyword>
<accession>A0A482J6N7</accession>
<evidence type="ECO:0000313" key="1">
    <source>
        <dbReference type="EMBL" id="QBP29730.1"/>
    </source>
</evidence>